<dbReference type="PANTHER" id="PTHR11669:SF8">
    <property type="entry name" value="DNA POLYMERASE III SUBUNIT DELTA"/>
    <property type="match status" value="1"/>
</dbReference>
<dbReference type="SUPFAM" id="SSF52540">
    <property type="entry name" value="P-loop containing nucleoside triphosphate hydrolases"/>
    <property type="match status" value="1"/>
</dbReference>
<reference evidence="1" key="2">
    <citation type="submission" date="2020-09" db="EMBL/GenBank/DDBJ databases">
        <authorList>
            <person name="Sun Q."/>
            <person name="Zhou Y."/>
        </authorList>
    </citation>
    <scope>NUCLEOTIDE SEQUENCE</scope>
    <source>
        <strain evidence="1">CGMCC 1.15519</strain>
    </source>
</reference>
<proteinExistence type="predicted"/>
<dbReference type="RefSeq" id="WP_243450548.1">
    <property type="nucleotide sequence ID" value="NZ_BMJM01000002.1"/>
</dbReference>
<accession>A0A917E6M3</accession>
<organism evidence="1 2">
    <name type="scientific">Sandarakinorhabdus glacialis</name>
    <dbReference type="NCBI Taxonomy" id="1614636"/>
    <lineage>
        <taxon>Bacteria</taxon>
        <taxon>Pseudomonadati</taxon>
        <taxon>Pseudomonadota</taxon>
        <taxon>Alphaproteobacteria</taxon>
        <taxon>Sphingomonadales</taxon>
        <taxon>Sphingosinicellaceae</taxon>
        <taxon>Sandarakinorhabdus</taxon>
    </lineage>
</organism>
<dbReference type="GO" id="GO:0006261">
    <property type="term" value="P:DNA-templated DNA replication"/>
    <property type="evidence" value="ECO:0007669"/>
    <property type="project" value="TreeGrafter"/>
</dbReference>
<evidence type="ECO:0000313" key="2">
    <source>
        <dbReference type="Proteomes" id="UP000635071"/>
    </source>
</evidence>
<dbReference type="Proteomes" id="UP000635071">
    <property type="component" value="Unassembled WGS sequence"/>
</dbReference>
<keyword evidence="2" id="KW-1185">Reference proteome</keyword>
<dbReference type="EMBL" id="BMJM01000002">
    <property type="protein sequence ID" value="GGE04596.1"/>
    <property type="molecule type" value="Genomic_DNA"/>
</dbReference>
<dbReference type="PANTHER" id="PTHR11669">
    <property type="entry name" value="REPLICATION FACTOR C / DNA POLYMERASE III GAMMA-TAU SUBUNIT"/>
    <property type="match status" value="1"/>
</dbReference>
<gene>
    <name evidence="1" type="ORF">GCM10011529_08720</name>
</gene>
<sequence length="318" mass="33367">MIGHDEQVAAFKSAFNGDRPHHAWLLTGPQGLGKALFAETAAIWLLAGKPAGEGFAGGTGTAAASLAAAGSHPDFRRLVRTEDDKGKLRSVIRIDEVRALQPLFRQTPSIADWRVVIVDSADEMNVASANALLKNLEEPPPQTLFFLVSHTPGRLLPTIRSRCRSLRFGRLSDVQVDAVLAATADASLDDDDRATLVQIAEGAPGRALRFAESGIAALVEQMEDLSVTPRAAAPAKALALARSLAGKAALPRYQAFLELAPAMLAKAAQTRSGPALAHVIADWEAASSLAAGAVALSLDPQMVAFDLAGRIAALAEAH</sequence>
<comment type="caution">
    <text evidence="1">The sequence shown here is derived from an EMBL/GenBank/DDBJ whole genome shotgun (WGS) entry which is preliminary data.</text>
</comment>
<dbReference type="GO" id="GO:0009360">
    <property type="term" value="C:DNA polymerase III complex"/>
    <property type="evidence" value="ECO:0007669"/>
    <property type="project" value="TreeGrafter"/>
</dbReference>
<dbReference type="InterPro" id="IPR050238">
    <property type="entry name" value="DNA_Rep/Repair_Clamp_Loader"/>
</dbReference>
<evidence type="ECO:0000313" key="1">
    <source>
        <dbReference type="EMBL" id="GGE04596.1"/>
    </source>
</evidence>
<protein>
    <submittedName>
        <fullName evidence="1">DNA polymerase III subunit delta</fullName>
    </submittedName>
</protein>
<reference evidence="1" key="1">
    <citation type="journal article" date="2014" name="Int. J. Syst. Evol. Microbiol.">
        <title>Complete genome sequence of Corynebacterium casei LMG S-19264T (=DSM 44701T), isolated from a smear-ripened cheese.</title>
        <authorList>
            <consortium name="US DOE Joint Genome Institute (JGI-PGF)"/>
            <person name="Walter F."/>
            <person name="Albersmeier A."/>
            <person name="Kalinowski J."/>
            <person name="Ruckert C."/>
        </authorList>
    </citation>
    <scope>NUCLEOTIDE SEQUENCE</scope>
    <source>
        <strain evidence="1">CGMCC 1.15519</strain>
    </source>
</reference>
<dbReference type="InterPro" id="IPR027417">
    <property type="entry name" value="P-loop_NTPase"/>
</dbReference>
<dbReference type="Pfam" id="PF13177">
    <property type="entry name" value="DNA_pol3_delta2"/>
    <property type="match status" value="1"/>
</dbReference>
<name>A0A917E6M3_9SPHN</name>
<dbReference type="Gene3D" id="3.40.50.300">
    <property type="entry name" value="P-loop containing nucleotide triphosphate hydrolases"/>
    <property type="match status" value="1"/>
</dbReference>
<dbReference type="AlphaFoldDB" id="A0A917E6M3"/>